<sequence>MAVAGFCSFPDEFTNTTLETVLGATSMSNASNTLLPSDPSRIAHCTPLDSDWDRVTLDPYQPAFGLNRCTFFGVVVPPTNAASRSFHGNRTGLTAGDASVALWAAMEYGDTVLKTYVSEDATVSSVWWPP</sequence>
<evidence type="ECO:0000313" key="1">
    <source>
        <dbReference type="EMBL" id="BCR97461.1"/>
    </source>
</evidence>
<dbReference type="RefSeq" id="XP_041541227.1">
    <property type="nucleotide sequence ID" value="XM_041687332.1"/>
</dbReference>
<gene>
    <name evidence="1" type="ORF">AKAW2_30780S</name>
</gene>
<reference evidence="1" key="1">
    <citation type="submission" date="2021-01" db="EMBL/GenBank/DDBJ databases">
        <authorList>
            <consortium name="Aspergillus luchuensis mut. kawachii IFO 4304 genome sequencing consortium"/>
            <person name="Kazuki M."/>
            <person name="Futagami T."/>
        </authorList>
    </citation>
    <scope>NUCLEOTIDE SEQUENCE</scope>
    <source>
        <strain evidence="1">IFO 4308</strain>
    </source>
</reference>
<keyword evidence="2" id="KW-1185">Reference proteome</keyword>
<reference evidence="1" key="2">
    <citation type="submission" date="2021-02" db="EMBL/GenBank/DDBJ databases">
        <title>Aspergillus luchuensis mut. kawachii IFO 4304 genome sequence.</title>
        <authorList>
            <person name="Mori K."/>
            <person name="Kadooka C."/>
            <person name="Goto M."/>
            <person name="Futagami T."/>
        </authorList>
    </citation>
    <scope>NUCLEOTIDE SEQUENCE</scope>
    <source>
        <strain evidence="1">IFO 4308</strain>
    </source>
</reference>
<proteinExistence type="predicted"/>
<protein>
    <submittedName>
        <fullName evidence="1">Uncharacterized protein</fullName>
    </submittedName>
</protein>
<dbReference type="Proteomes" id="UP000661280">
    <property type="component" value="Chromosome 3"/>
</dbReference>
<dbReference type="KEGG" id="aluc:AKAW2_30780S"/>
<dbReference type="EMBL" id="AP024427">
    <property type="protein sequence ID" value="BCR97461.1"/>
    <property type="molecule type" value="Genomic_DNA"/>
</dbReference>
<dbReference type="AlphaFoldDB" id="A0A7R7ZXU9"/>
<evidence type="ECO:0000313" key="2">
    <source>
        <dbReference type="Proteomes" id="UP000661280"/>
    </source>
</evidence>
<organism evidence="1 2">
    <name type="scientific">Aspergillus kawachii</name>
    <name type="common">White koji mold</name>
    <name type="synonym">Aspergillus awamori var. kawachi</name>
    <dbReference type="NCBI Taxonomy" id="1069201"/>
    <lineage>
        <taxon>Eukaryota</taxon>
        <taxon>Fungi</taxon>
        <taxon>Dikarya</taxon>
        <taxon>Ascomycota</taxon>
        <taxon>Pezizomycotina</taxon>
        <taxon>Eurotiomycetes</taxon>
        <taxon>Eurotiomycetidae</taxon>
        <taxon>Eurotiales</taxon>
        <taxon>Aspergillaceae</taxon>
        <taxon>Aspergillus</taxon>
        <taxon>Aspergillus subgen. Circumdati</taxon>
    </lineage>
</organism>
<name>A0A7R7ZXU9_ASPKA</name>
<dbReference type="GeneID" id="64958786"/>
<accession>A0A7R7ZXU9</accession>